<accession>A0A6J4KGW6</accession>
<reference evidence="2" key="1">
    <citation type="submission" date="2020-02" db="EMBL/GenBank/DDBJ databases">
        <authorList>
            <person name="Meier V. D."/>
        </authorList>
    </citation>
    <scope>NUCLEOTIDE SEQUENCE</scope>
    <source>
        <strain evidence="2">AVDCRST_MAG11</strain>
    </source>
</reference>
<sequence length="381" mass="41332">DPLRVPGPRARRRGVQRRQPAGRGGGGAAARRRAARPRAGWAAGRAGRVQGGLLGPTRRTARDDPRPRRRGVREPAGGRAGDAPRRHQRRRGGRQRARGGARTRRAVRDGVPRRRAVRGEHRGGGAGGARRRRARGGGAADGGDVQRGRGALVAEPRVRARRRDVRVDRVHLQRVRGAERRPGDGDALRAGRGRRAGVRARAAQRRGARRAPRHRGAVGVAARARQHPPRPPRPPARGDQHPARRRRLRLAVLPLRPGAESRVRRRGPLRRDDPARAQDAGALGADDARLFGPGHQLPGRVPGRRARGVPRIVEPRHPHGRQGGARARAGGAARGLRGLRHRVADRRRQPVGAPGGGGGRGRRLGARLGRCRRRDLPRAPV</sequence>
<dbReference type="AlphaFoldDB" id="A0A6J4KGW6"/>
<feature type="non-terminal residue" evidence="2">
    <location>
        <position position="1"/>
    </location>
</feature>
<proteinExistence type="predicted"/>
<feature type="compositionally biased region" description="Basic residues" evidence="1">
    <location>
        <begin position="360"/>
        <end position="373"/>
    </location>
</feature>
<feature type="compositionally biased region" description="Basic residues" evidence="1">
    <location>
        <begin position="191"/>
        <end position="216"/>
    </location>
</feature>
<feature type="compositionally biased region" description="Basic and acidic residues" evidence="1">
    <location>
        <begin position="106"/>
        <end position="123"/>
    </location>
</feature>
<dbReference type="EMBL" id="CADCTU010000247">
    <property type="protein sequence ID" value="CAA9304735.1"/>
    <property type="molecule type" value="Genomic_DNA"/>
</dbReference>
<gene>
    <name evidence="2" type="ORF">AVDCRST_MAG11-1078</name>
</gene>
<feature type="region of interest" description="Disordered" evidence="1">
    <location>
        <begin position="1"/>
        <end position="381"/>
    </location>
</feature>
<feature type="compositionally biased region" description="Basic residues" evidence="1">
    <location>
        <begin position="86"/>
        <end position="105"/>
    </location>
</feature>
<feature type="compositionally biased region" description="Low complexity" evidence="1">
    <location>
        <begin position="324"/>
        <end position="336"/>
    </location>
</feature>
<evidence type="ECO:0000256" key="1">
    <source>
        <dbReference type="SAM" id="MobiDB-lite"/>
    </source>
</evidence>
<feature type="non-terminal residue" evidence="2">
    <location>
        <position position="381"/>
    </location>
</feature>
<protein>
    <submittedName>
        <fullName evidence="2">L-sorbosone dehydrogenase</fullName>
    </submittedName>
</protein>
<organism evidence="2">
    <name type="scientific">uncultured Gemmatimonadaceae bacterium</name>
    <dbReference type="NCBI Taxonomy" id="246130"/>
    <lineage>
        <taxon>Bacteria</taxon>
        <taxon>Pseudomonadati</taxon>
        <taxon>Gemmatimonadota</taxon>
        <taxon>Gemmatimonadia</taxon>
        <taxon>Gemmatimonadales</taxon>
        <taxon>Gemmatimonadaceae</taxon>
        <taxon>environmental samples</taxon>
    </lineage>
</organism>
<evidence type="ECO:0000313" key="2">
    <source>
        <dbReference type="EMBL" id="CAA9304735.1"/>
    </source>
</evidence>
<feature type="compositionally biased region" description="Low complexity" evidence="1">
    <location>
        <begin position="37"/>
        <end position="48"/>
    </location>
</feature>
<feature type="compositionally biased region" description="Basic and acidic residues" evidence="1">
    <location>
        <begin position="165"/>
        <end position="189"/>
    </location>
</feature>
<name>A0A6J4KGW6_9BACT</name>